<dbReference type="RefSeq" id="XP_062649643.1">
    <property type="nucleotide sequence ID" value="XM_062786609.1"/>
</dbReference>
<reference evidence="1" key="2">
    <citation type="submission" date="2023-05" db="EMBL/GenBank/DDBJ databases">
        <authorList>
            <consortium name="Lawrence Berkeley National Laboratory"/>
            <person name="Steindorff A."/>
            <person name="Hensen N."/>
            <person name="Bonometti L."/>
            <person name="Westerberg I."/>
            <person name="Brannstrom I.O."/>
            <person name="Guillou S."/>
            <person name="Cros-Aarteil S."/>
            <person name="Calhoun S."/>
            <person name="Haridas S."/>
            <person name="Kuo A."/>
            <person name="Mondo S."/>
            <person name="Pangilinan J."/>
            <person name="Riley R."/>
            <person name="Labutti K."/>
            <person name="Andreopoulos B."/>
            <person name="Lipzen A."/>
            <person name="Chen C."/>
            <person name="Yanf M."/>
            <person name="Daum C."/>
            <person name="Ng V."/>
            <person name="Clum A."/>
            <person name="Ohm R."/>
            <person name="Martin F."/>
            <person name="Silar P."/>
            <person name="Natvig D."/>
            <person name="Lalanne C."/>
            <person name="Gautier V."/>
            <person name="Ament-Velasquez S.L."/>
            <person name="Kruys A."/>
            <person name="Hutchinson M.I."/>
            <person name="Powell A.J."/>
            <person name="Barry K."/>
            <person name="Miller A.N."/>
            <person name="Grigoriev I.V."/>
            <person name="Debuchy R."/>
            <person name="Gladieux P."/>
            <person name="Thoren M.H."/>
            <person name="Johannesson H."/>
        </authorList>
    </citation>
    <scope>NUCLEOTIDE SEQUENCE</scope>
    <source>
        <strain evidence="1">CBS 731.68</strain>
    </source>
</reference>
<dbReference type="GeneID" id="87823377"/>
<dbReference type="Proteomes" id="UP001302602">
    <property type="component" value="Unassembled WGS sequence"/>
</dbReference>
<comment type="caution">
    <text evidence="1">The sequence shown here is derived from an EMBL/GenBank/DDBJ whole genome shotgun (WGS) entry which is preliminary data.</text>
</comment>
<dbReference type="SUPFAM" id="SSF53474">
    <property type="entry name" value="alpha/beta-Hydrolases"/>
    <property type="match status" value="1"/>
</dbReference>
<dbReference type="InterPro" id="IPR029058">
    <property type="entry name" value="AB_hydrolase_fold"/>
</dbReference>
<dbReference type="Gene3D" id="3.40.50.1820">
    <property type="entry name" value="alpha/beta hydrolase"/>
    <property type="match status" value="1"/>
</dbReference>
<keyword evidence="2" id="KW-1185">Reference proteome</keyword>
<reference evidence="1" key="1">
    <citation type="journal article" date="2023" name="Mol. Phylogenet. Evol.">
        <title>Genome-scale phylogeny and comparative genomics of the fungal order Sordariales.</title>
        <authorList>
            <person name="Hensen N."/>
            <person name="Bonometti L."/>
            <person name="Westerberg I."/>
            <person name="Brannstrom I.O."/>
            <person name="Guillou S."/>
            <person name="Cros-Aarteil S."/>
            <person name="Calhoun S."/>
            <person name="Haridas S."/>
            <person name="Kuo A."/>
            <person name="Mondo S."/>
            <person name="Pangilinan J."/>
            <person name="Riley R."/>
            <person name="LaButti K."/>
            <person name="Andreopoulos B."/>
            <person name="Lipzen A."/>
            <person name="Chen C."/>
            <person name="Yan M."/>
            <person name="Daum C."/>
            <person name="Ng V."/>
            <person name="Clum A."/>
            <person name="Steindorff A."/>
            <person name="Ohm R.A."/>
            <person name="Martin F."/>
            <person name="Silar P."/>
            <person name="Natvig D.O."/>
            <person name="Lalanne C."/>
            <person name="Gautier V."/>
            <person name="Ament-Velasquez S.L."/>
            <person name="Kruys A."/>
            <person name="Hutchinson M.I."/>
            <person name="Powell A.J."/>
            <person name="Barry K."/>
            <person name="Miller A.N."/>
            <person name="Grigoriev I.V."/>
            <person name="Debuchy R."/>
            <person name="Gladieux P."/>
            <person name="Hiltunen Thoren M."/>
            <person name="Johannesson H."/>
        </authorList>
    </citation>
    <scope>NUCLEOTIDE SEQUENCE</scope>
    <source>
        <strain evidence="1">CBS 731.68</strain>
    </source>
</reference>
<gene>
    <name evidence="1" type="ORF">N657DRAFT_281257</name>
</gene>
<dbReference type="EMBL" id="MU853225">
    <property type="protein sequence ID" value="KAK4125872.1"/>
    <property type="molecule type" value="Genomic_DNA"/>
</dbReference>
<name>A0AAN6Z5J5_9PEZI</name>
<evidence type="ECO:0000313" key="2">
    <source>
        <dbReference type="Proteomes" id="UP001302602"/>
    </source>
</evidence>
<protein>
    <recommendedName>
        <fullName evidence="3">Serine aminopeptidase S33 domain-containing protein</fullName>
    </recommendedName>
</protein>
<dbReference type="AlphaFoldDB" id="A0AAN6Z5J5"/>
<evidence type="ECO:0008006" key="3">
    <source>
        <dbReference type="Google" id="ProtNLM"/>
    </source>
</evidence>
<sequence length="244" mass="27088">MPVHGLYLEAARAFQKAGITVLLYDNRGVGASDDTPRGEANAAKQTEDLHEAVFFLKRFPAVDARRIALGVIHFRGMRPGRRSVGQAHQSRCRHLPGRAVRLGQPGEAKPLPRPRDARHRIPCKRQPAALYGPCGLGDEDDTVYDYRLFRCTNAMTVDDVVSTLERIPGFSNQIPVRAFYNMISWAVRELGTVCGADTGAPSDGRERRASVCEAEIRRHLRPSHWAERVVCCAREGPYGCAQRG</sequence>
<evidence type="ECO:0000313" key="1">
    <source>
        <dbReference type="EMBL" id="KAK4125872.1"/>
    </source>
</evidence>
<organism evidence="1 2">
    <name type="scientific">Parathielavia appendiculata</name>
    <dbReference type="NCBI Taxonomy" id="2587402"/>
    <lineage>
        <taxon>Eukaryota</taxon>
        <taxon>Fungi</taxon>
        <taxon>Dikarya</taxon>
        <taxon>Ascomycota</taxon>
        <taxon>Pezizomycotina</taxon>
        <taxon>Sordariomycetes</taxon>
        <taxon>Sordariomycetidae</taxon>
        <taxon>Sordariales</taxon>
        <taxon>Chaetomiaceae</taxon>
        <taxon>Parathielavia</taxon>
    </lineage>
</organism>
<proteinExistence type="predicted"/>
<accession>A0AAN6Z5J5</accession>